<keyword evidence="2" id="KW-1185">Reference proteome</keyword>
<organism evidence="1 2">
    <name type="scientific">Trichonephila clavata</name>
    <name type="common">Joro spider</name>
    <name type="synonym">Nephila clavata</name>
    <dbReference type="NCBI Taxonomy" id="2740835"/>
    <lineage>
        <taxon>Eukaryota</taxon>
        <taxon>Metazoa</taxon>
        <taxon>Ecdysozoa</taxon>
        <taxon>Arthropoda</taxon>
        <taxon>Chelicerata</taxon>
        <taxon>Arachnida</taxon>
        <taxon>Araneae</taxon>
        <taxon>Araneomorphae</taxon>
        <taxon>Entelegynae</taxon>
        <taxon>Araneoidea</taxon>
        <taxon>Nephilidae</taxon>
        <taxon>Trichonephila</taxon>
    </lineage>
</organism>
<evidence type="ECO:0000313" key="2">
    <source>
        <dbReference type="Proteomes" id="UP000887116"/>
    </source>
</evidence>
<dbReference type="Proteomes" id="UP000887116">
    <property type="component" value="Unassembled WGS sequence"/>
</dbReference>
<evidence type="ECO:0000313" key="1">
    <source>
        <dbReference type="EMBL" id="GFR25231.1"/>
    </source>
</evidence>
<comment type="caution">
    <text evidence="1">The sequence shown here is derived from an EMBL/GenBank/DDBJ whole genome shotgun (WGS) entry which is preliminary data.</text>
</comment>
<accession>A0A8X6HJP9</accession>
<name>A0A8X6HJP9_TRICU</name>
<proteinExistence type="predicted"/>
<dbReference type="AlphaFoldDB" id="A0A8X6HJP9"/>
<gene>
    <name evidence="1" type="ORF">TNCT_559711</name>
</gene>
<sequence>MSVIRAFCGFNTRFEKSGDLTSFGSRVDRNKACSINSYPWHGASKWLLRKPPASRWTNDDPPVKTSFKSIFQSGGSFEICDAGSTSCLDRIVA</sequence>
<dbReference type="EMBL" id="BMAO01018673">
    <property type="protein sequence ID" value="GFR25231.1"/>
    <property type="molecule type" value="Genomic_DNA"/>
</dbReference>
<reference evidence="1" key="1">
    <citation type="submission" date="2020-07" db="EMBL/GenBank/DDBJ databases">
        <title>Multicomponent nature underlies the extraordinary mechanical properties of spider dragline silk.</title>
        <authorList>
            <person name="Kono N."/>
            <person name="Nakamura H."/>
            <person name="Mori M."/>
            <person name="Yoshida Y."/>
            <person name="Ohtoshi R."/>
            <person name="Malay A.D."/>
            <person name="Moran D.A.P."/>
            <person name="Tomita M."/>
            <person name="Numata K."/>
            <person name="Arakawa K."/>
        </authorList>
    </citation>
    <scope>NUCLEOTIDE SEQUENCE</scope>
</reference>
<protein>
    <submittedName>
        <fullName evidence="1">Uncharacterized protein</fullName>
    </submittedName>
</protein>